<keyword evidence="7" id="KW-1185">Reference proteome</keyword>
<dbReference type="PANTHER" id="PTHR47506">
    <property type="entry name" value="TRANSCRIPTIONAL REGULATORY PROTEIN"/>
    <property type="match status" value="1"/>
</dbReference>
<evidence type="ECO:0000256" key="4">
    <source>
        <dbReference type="PROSITE-ProRule" id="PRU00335"/>
    </source>
</evidence>
<reference evidence="6 7" key="1">
    <citation type="submission" date="2020-04" db="EMBL/GenBank/DDBJ databases">
        <title>Gordonia sp. nov. TBRC 11910.</title>
        <authorList>
            <person name="Suriyachadkun C."/>
        </authorList>
    </citation>
    <scope>NUCLEOTIDE SEQUENCE [LARGE SCALE GENOMIC DNA]</scope>
    <source>
        <strain evidence="6 7">TBRC 11910</strain>
    </source>
</reference>
<evidence type="ECO:0000313" key="6">
    <source>
        <dbReference type="EMBL" id="NMO04815.1"/>
    </source>
</evidence>
<dbReference type="AlphaFoldDB" id="A0A848L735"/>
<dbReference type="GO" id="GO:0003677">
    <property type="term" value="F:DNA binding"/>
    <property type="evidence" value="ECO:0007669"/>
    <property type="project" value="UniProtKB-UniRule"/>
</dbReference>
<evidence type="ECO:0000256" key="3">
    <source>
        <dbReference type="ARBA" id="ARBA00023163"/>
    </source>
</evidence>
<dbReference type="RefSeq" id="WP_170197322.1">
    <property type="nucleotide sequence ID" value="NZ_JABBNB010000042.1"/>
</dbReference>
<dbReference type="PROSITE" id="PS50977">
    <property type="entry name" value="HTH_TETR_2"/>
    <property type="match status" value="1"/>
</dbReference>
<dbReference type="SUPFAM" id="SSF46689">
    <property type="entry name" value="Homeodomain-like"/>
    <property type="match status" value="1"/>
</dbReference>
<name>A0A848L735_9ACTN</name>
<organism evidence="6 7">
    <name type="scientific">Gordonia asplenii</name>
    <dbReference type="NCBI Taxonomy" id="2725283"/>
    <lineage>
        <taxon>Bacteria</taxon>
        <taxon>Bacillati</taxon>
        <taxon>Actinomycetota</taxon>
        <taxon>Actinomycetes</taxon>
        <taxon>Mycobacteriales</taxon>
        <taxon>Gordoniaceae</taxon>
        <taxon>Gordonia</taxon>
    </lineage>
</organism>
<evidence type="ECO:0000256" key="2">
    <source>
        <dbReference type="ARBA" id="ARBA00023125"/>
    </source>
</evidence>
<keyword evidence="3" id="KW-0804">Transcription</keyword>
<dbReference type="PANTHER" id="PTHR47506:SF1">
    <property type="entry name" value="HTH-TYPE TRANSCRIPTIONAL REGULATOR YJDC"/>
    <property type="match status" value="1"/>
</dbReference>
<evidence type="ECO:0000313" key="7">
    <source>
        <dbReference type="Proteomes" id="UP000550729"/>
    </source>
</evidence>
<protein>
    <submittedName>
        <fullName evidence="6">TetR/AcrR family transcriptional regulator</fullName>
    </submittedName>
</protein>
<dbReference type="Gene3D" id="1.10.357.10">
    <property type="entry name" value="Tetracycline Repressor, domain 2"/>
    <property type="match status" value="1"/>
</dbReference>
<proteinExistence type="predicted"/>
<gene>
    <name evidence="6" type="ORF">HH308_26680</name>
</gene>
<dbReference type="EMBL" id="JABBNB010000042">
    <property type="protein sequence ID" value="NMO04815.1"/>
    <property type="molecule type" value="Genomic_DNA"/>
</dbReference>
<feature type="domain" description="HTH tetR-type" evidence="5">
    <location>
        <begin position="9"/>
        <end position="69"/>
    </location>
</feature>
<keyword evidence="1" id="KW-0805">Transcription regulation</keyword>
<feature type="DNA-binding region" description="H-T-H motif" evidence="4">
    <location>
        <begin position="32"/>
        <end position="51"/>
    </location>
</feature>
<dbReference type="InterPro" id="IPR036271">
    <property type="entry name" value="Tet_transcr_reg_TetR-rel_C_sf"/>
</dbReference>
<dbReference type="InterPro" id="IPR001647">
    <property type="entry name" value="HTH_TetR"/>
</dbReference>
<evidence type="ECO:0000259" key="5">
    <source>
        <dbReference type="PROSITE" id="PS50977"/>
    </source>
</evidence>
<evidence type="ECO:0000256" key="1">
    <source>
        <dbReference type="ARBA" id="ARBA00023015"/>
    </source>
</evidence>
<accession>A0A848L735</accession>
<comment type="caution">
    <text evidence="6">The sequence shown here is derived from an EMBL/GenBank/DDBJ whole genome shotgun (WGS) entry which is preliminary data.</text>
</comment>
<dbReference type="InterPro" id="IPR009057">
    <property type="entry name" value="Homeodomain-like_sf"/>
</dbReference>
<sequence length="193" mass="21114">MPHPAQRRRPARDRILDAAAIRFYRDGIVATGIDSITADAGVAKMSLYNNFASKGALVEAYVDERHAQWLTLYTARAEGHEDDPRALILAVFDAYLDHAAEAFELGFRGCGQLNAAAELPIGDPGRNAVRRHKDEVESILRDAATRIDDAHGVELAEHLVFVLEGAMARAGLDGSPERMQRARSIAERLLADA</sequence>
<dbReference type="Pfam" id="PF00440">
    <property type="entry name" value="TetR_N"/>
    <property type="match status" value="1"/>
</dbReference>
<dbReference type="SUPFAM" id="SSF48498">
    <property type="entry name" value="Tetracyclin repressor-like, C-terminal domain"/>
    <property type="match status" value="1"/>
</dbReference>
<keyword evidence="2 4" id="KW-0238">DNA-binding</keyword>
<dbReference type="Proteomes" id="UP000550729">
    <property type="component" value="Unassembled WGS sequence"/>
</dbReference>
<dbReference type="PRINTS" id="PR00455">
    <property type="entry name" value="HTHTETR"/>
</dbReference>